<protein>
    <submittedName>
        <fullName evidence="7">LFC factor</fullName>
    </submittedName>
</protein>
<dbReference type="EMBL" id="JAANIB010006262">
    <property type="protein sequence ID" value="KAG5329362.1"/>
    <property type="molecule type" value="Genomic_DNA"/>
</dbReference>
<dbReference type="InterPro" id="IPR000436">
    <property type="entry name" value="Sushi_SCR_CCP_dom"/>
</dbReference>
<dbReference type="PRINTS" id="PR00722">
    <property type="entry name" value="CHYMOTRYPSIN"/>
</dbReference>
<dbReference type="PANTHER" id="PTHR24252">
    <property type="entry name" value="ACROSIN-RELATED"/>
    <property type="match status" value="1"/>
</dbReference>
<feature type="domain" description="Peptidase S1" evidence="5">
    <location>
        <begin position="977"/>
        <end position="1231"/>
    </location>
</feature>
<dbReference type="Proteomes" id="UP000670152">
    <property type="component" value="Unassembled WGS sequence"/>
</dbReference>
<feature type="compositionally biased region" description="Basic and acidic residues" evidence="4">
    <location>
        <begin position="404"/>
        <end position="418"/>
    </location>
</feature>
<evidence type="ECO:0000256" key="4">
    <source>
        <dbReference type="SAM" id="MobiDB-lite"/>
    </source>
</evidence>
<dbReference type="InterPro" id="IPR043504">
    <property type="entry name" value="Peptidase_S1_PA_chymotrypsin"/>
</dbReference>
<dbReference type="Gene3D" id="2.40.10.10">
    <property type="entry name" value="Trypsin-like serine proteases"/>
    <property type="match status" value="1"/>
</dbReference>
<keyword evidence="8" id="KW-1185">Reference proteome</keyword>
<evidence type="ECO:0000313" key="8">
    <source>
        <dbReference type="Proteomes" id="UP000670152"/>
    </source>
</evidence>
<feature type="non-terminal residue" evidence="7">
    <location>
        <position position="1"/>
    </location>
</feature>
<dbReference type="PROSITE" id="PS00134">
    <property type="entry name" value="TRYPSIN_HIS"/>
    <property type="match status" value="1"/>
</dbReference>
<dbReference type="PROSITE" id="PS50923">
    <property type="entry name" value="SUSHI"/>
    <property type="match status" value="2"/>
</dbReference>
<feature type="compositionally biased region" description="Gly residues" evidence="4">
    <location>
        <begin position="576"/>
        <end position="600"/>
    </location>
</feature>
<reference evidence="7 8" key="1">
    <citation type="submission" date="2020-02" db="EMBL/GenBank/DDBJ databases">
        <title>Relaxed selection underlies rapid genomic changes in the transitions from sociality to social parasitism in ants.</title>
        <authorList>
            <person name="Bi X."/>
        </authorList>
    </citation>
    <scope>NUCLEOTIDE SEQUENCE [LARGE SCALE GENOMIC DNA]</scope>
    <source>
        <strain evidence="7">BGI-DK2014b</strain>
        <tissue evidence="7">Whole body</tissue>
    </source>
</reference>
<dbReference type="FunFam" id="2.40.10.10:FF:000068">
    <property type="entry name" value="transmembrane protease serine 2"/>
    <property type="match status" value="1"/>
</dbReference>
<feature type="disulfide bond" evidence="2">
    <location>
        <begin position="784"/>
        <end position="796"/>
    </location>
</feature>
<dbReference type="SUPFAM" id="SSF50494">
    <property type="entry name" value="Trypsin-like serine proteases"/>
    <property type="match status" value="1"/>
</dbReference>
<feature type="compositionally biased region" description="Low complexity" evidence="4">
    <location>
        <begin position="727"/>
        <end position="752"/>
    </location>
</feature>
<keyword evidence="3" id="KW-0768">Sushi</keyword>
<dbReference type="SUPFAM" id="SSF57424">
    <property type="entry name" value="LDL receptor-like module"/>
    <property type="match status" value="1"/>
</dbReference>
<feature type="region of interest" description="Disordered" evidence="4">
    <location>
        <begin position="132"/>
        <end position="154"/>
    </location>
</feature>
<dbReference type="SUPFAM" id="SSF57535">
    <property type="entry name" value="Complement control module/SCR domain"/>
    <property type="match status" value="1"/>
</dbReference>
<feature type="compositionally biased region" description="Basic and acidic residues" evidence="4">
    <location>
        <begin position="760"/>
        <end position="774"/>
    </location>
</feature>
<dbReference type="PANTHER" id="PTHR24252:SF7">
    <property type="entry name" value="HYALIN"/>
    <property type="match status" value="1"/>
</dbReference>
<dbReference type="CDD" id="cd00112">
    <property type="entry name" value="LDLa"/>
    <property type="match status" value="1"/>
</dbReference>
<dbReference type="PROSITE" id="PS50068">
    <property type="entry name" value="LDLRA_2"/>
    <property type="match status" value="1"/>
</dbReference>
<accession>A0A836JXB2</accession>
<dbReference type="Gene3D" id="2.10.70.10">
    <property type="entry name" value="Complement Module, domain 1"/>
    <property type="match status" value="1"/>
</dbReference>
<dbReference type="InterPro" id="IPR018114">
    <property type="entry name" value="TRYPSIN_HIS"/>
</dbReference>
<feature type="disulfide bond" evidence="2">
    <location>
        <begin position="803"/>
        <end position="818"/>
    </location>
</feature>
<feature type="domain" description="Sushi" evidence="6">
    <location>
        <begin position="846"/>
        <end position="893"/>
    </location>
</feature>
<dbReference type="InterPro" id="IPR002172">
    <property type="entry name" value="LDrepeatLR_classA_rpt"/>
</dbReference>
<organism evidence="7 8">
    <name type="scientific">Acromyrmex heyeri</name>
    <dbReference type="NCBI Taxonomy" id="230685"/>
    <lineage>
        <taxon>Eukaryota</taxon>
        <taxon>Metazoa</taxon>
        <taxon>Ecdysozoa</taxon>
        <taxon>Arthropoda</taxon>
        <taxon>Hexapoda</taxon>
        <taxon>Insecta</taxon>
        <taxon>Pterygota</taxon>
        <taxon>Neoptera</taxon>
        <taxon>Endopterygota</taxon>
        <taxon>Hymenoptera</taxon>
        <taxon>Apocrita</taxon>
        <taxon>Aculeata</taxon>
        <taxon>Formicoidea</taxon>
        <taxon>Formicidae</taxon>
        <taxon>Myrmicinae</taxon>
        <taxon>Acromyrmex</taxon>
    </lineage>
</organism>
<feature type="compositionally biased region" description="Acidic residues" evidence="4">
    <location>
        <begin position="419"/>
        <end position="437"/>
    </location>
</feature>
<feature type="compositionally biased region" description="Low complexity" evidence="4">
    <location>
        <begin position="700"/>
        <end position="720"/>
    </location>
</feature>
<dbReference type="InterPro" id="IPR001314">
    <property type="entry name" value="Peptidase_S1A"/>
</dbReference>
<gene>
    <name evidence="7" type="primary">Lfc_2</name>
    <name evidence="7" type="ORF">G6Z77_0010497</name>
</gene>
<dbReference type="InterPro" id="IPR009003">
    <property type="entry name" value="Peptidase_S1_PA"/>
</dbReference>
<dbReference type="Pfam" id="PF00057">
    <property type="entry name" value="Ldl_recept_a"/>
    <property type="match status" value="1"/>
</dbReference>
<feature type="compositionally biased region" description="Basic and acidic residues" evidence="4">
    <location>
        <begin position="143"/>
        <end position="154"/>
    </location>
</feature>
<sequence>MSLCPSSSHQLVAAAIAFRRARRKFPKDFGLESTVECASGNTKGNLLTVFLTDACFQTQETTTSREGPINQVRSSSTLVRRAYNSRSNHGCPASVQNHDSDYDRSYNKENSISCSCYRTRNVGEDISELRDECSGGDAVDTVPSREREEFASSEADRKNEFVKLVDRDRCDVALRSTDDSDIVRSIERIPQSSHPTSYHHCKARCPSRPCSNMDPNVNPSCDSASCEKHDKVACGDFTGDRSKEFASTSCHGTSIDLGGNAEEDIVTSDTRGHSSDIEDMWTRANTLTKSQSTHRKIVDSTWRCQCEYHPREDSIPNLSRSSCDRCRNECYRRYNYHCDCSHRYCCCPQHDNLCNIKGCETRENGISGEKAQHKSWRDQMRGENSRLYARQCYSKEYSGIIPASRERNDEERKEKKNDDDDDDEDEDEDEDEDDDDSVVVINHKDSMCILAEKYKASRKWCDRRCGDRAQSGDRTRNKDECNKSLTSEIIDQPGSSLEIVNAVSHEGPRMRHSCRAAHCENCGTAAIALLVSLQARTQILDYGFSDRYETTASNGPPGHSKWSGNTDLSGPPGHNKWGGGGKGSSGGRGPPGLGGGGPPGLIGKRPPGWNKVDTENSSEGENYPRPNSNENYPVTRPNNNKNHPRPNNNKNHPRPNNDENYSLTRPNNDENYSRPSNNENYPRPNNNENYPRPNNDENYSRPSNNENSSRPSNNENYPRPNNDENYSRPNNNANNPRPNNNENYPSSNNGGSIQRPYPDYNREGPHGPGDRISDQNEYPQNRQCRDDEFRCGSNECLPRRVKCDNKNDCRDSSDEEFCMANRNNDDSCVLPEQPEGGHYELGGCDERCDKRPGDTVPKNSFLNYTCESNYMLKGNTISVCVNNRWYQPPSCHKICSSLNSTSVDISCSYHGKTVSCSERILPGTQATLACKSSYKLPLTNDPAYRELTCLDDGLWDRRLFRCLPECGTSIAHGNTLIVNGFAARAGIFPWHVGIYAKENTGRYQQICGGTLINNNLVVSAAHCFYDEVYNKLYNESQYAVAAGKHYRDWNAREKYAQKSLVENIHAGGRYQGARGNFANDIALLKLKTPFELTTLVRPVCVDWDNTHEREQLQVGHSGKVVGWGKDIKGESTTSLQEIDMPFVPYDQCLSTVPQDFRGYLTSDKFCAGHLNGSSVCDGDSGGGLCFEKDGIWYLRGIVSVSPENKGTCDYNSYVGFTSISHFRDWIRQAYVNA</sequence>
<evidence type="ECO:0000256" key="2">
    <source>
        <dbReference type="PROSITE-ProRule" id="PRU00124"/>
    </source>
</evidence>
<feature type="disulfide bond" evidence="2">
    <location>
        <begin position="791"/>
        <end position="809"/>
    </location>
</feature>
<dbReference type="InterPro" id="IPR036055">
    <property type="entry name" value="LDL_receptor-like_sf"/>
</dbReference>
<name>A0A836JXB2_9HYME</name>
<evidence type="ECO:0000313" key="7">
    <source>
        <dbReference type="EMBL" id="KAG5329362.1"/>
    </source>
</evidence>
<dbReference type="InterPro" id="IPR001254">
    <property type="entry name" value="Trypsin_dom"/>
</dbReference>
<feature type="region of interest" description="Disordered" evidence="4">
    <location>
        <begin position="403"/>
        <end position="438"/>
    </location>
</feature>
<feature type="compositionally biased region" description="Polar residues" evidence="4">
    <location>
        <begin position="615"/>
        <end position="632"/>
    </location>
</feature>
<comment type="caution">
    <text evidence="7">The sequence shown here is derived from an EMBL/GenBank/DDBJ whole genome shotgun (WGS) entry which is preliminary data.</text>
</comment>
<comment type="caution">
    <text evidence="3">Lacks conserved residue(s) required for the propagation of feature annotation.</text>
</comment>
<dbReference type="AlphaFoldDB" id="A0A836JXB2"/>
<evidence type="ECO:0000259" key="5">
    <source>
        <dbReference type="PROSITE" id="PS50240"/>
    </source>
</evidence>
<dbReference type="InterPro" id="IPR023415">
    <property type="entry name" value="LDLR_class-A_CS"/>
</dbReference>
<dbReference type="PROSITE" id="PS01209">
    <property type="entry name" value="LDLRA_1"/>
    <property type="match status" value="1"/>
</dbReference>
<dbReference type="Pfam" id="PF00089">
    <property type="entry name" value="Trypsin"/>
    <property type="match status" value="1"/>
</dbReference>
<evidence type="ECO:0000256" key="3">
    <source>
        <dbReference type="PROSITE-ProRule" id="PRU00302"/>
    </source>
</evidence>
<dbReference type="SMART" id="SM00020">
    <property type="entry name" value="Tryp_SPc"/>
    <property type="match status" value="1"/>
</dbReference>
<feature type="non-terminal residue" evidence="7">
    <location>
        <position position="1233"/>
    </location>
</feature>
<dbReference type="GO" id="GO:0004252">
    <property type="term" value="F:serine-type endopeptidase activity"/>
    <property type="evidence" value="ECO:0007669"/>
    <property type="project" value="InterPro"/>
</dbReference>
<dbReference type="SMART" id="SM00032">
    <property type="entry name" value="CCP"/>
    <property type="match status" value="2"/>
</dbReference>
<dbReference type="Gene3D" id="4.10.400.10">
    <property type="entry name" value="Low-density Lipoprotein Receptor"/>
    <property type="match status" value="1"/>
</dbReference>
<feature type="domain" description="Sushi" evidence="6">
    <location>
        <begin position="905"/>
        <end position="964"/>
    </location>
</feature>
<dbReference type="InterPro" id="IPR035976">
    <property type="entry name" value="Sushi/SCR/CCP_sf"/>
</dbReference>
<keyword evidence="1 2" id="KW-1015">Disulfide bond</keyword>
<dbReference type="CDD" id="cd00190">
    <property type="entry name" value="Tryp_SPc"/>
    <property type="match status" value="1"/>
</dbReference>
<proteinExistence type="predicted"/>
<feature type="compositionally biased region" description="Low complexity" evidence="4">
    <location>
        <begin position="637"/>
        <end position="650"/>
    </location>
</feature>
<feature type="compositionally biased region" description="Low complexity" evidence="4">
    <location>
        <begin position="674"/>
        <end position="693"/>
    </location>
</feature>
<dbReference type="GO" id="GO:0006508">
    <property type="term" value="P:proteolysis"/>
    <property type="evidence" value="ECO:0007669"/>
    <property type="project" value="InterPro"/>
</dbReference>
<feature type="region of interest" description="Disordered" evidence="4">
    <location>
        <begin position="551"/>
        <end position="781"/>
    </location>
</feature>
<evidence type="ECO:0000259" key="6">
    <source>
        <dbReference type="PROSITE" id="PS50923"/>
    </source>
</evidence>
<dbReference type="SMART" id="SM00192">
    <property type="entry name" value="LDLa"/>
    <property type="match status" value="1"/>
</dbReference>
<evidence type="ECO:0000256" key="1">
    <source>
        <dbReference type="ARBA" id="ARBA00023157"/>
    </source>
</evidence>
<dbReference type="PROSITE" id="PS50240">
    <property type="entry name" value="TRYPSIN_DOM"/>
    <property type="match status" value="1"/>
</dbReference>
<dbReference type="OrthoDB" id="2019384at2759"/>